<feature type="chain" id="PRO_5038642685" evidence="2">
    <location>
        <begin position="22"/>
        <end position="424"/>
    </location>
</feature>
<feature type="compositionally biased region" description="Low complexity" evidence="1">
    <location>
        <begin position="33"/>
        <end position="44"/>
    </location>
</feature>
<accession>A0A239VE09</accession>
<dbReference type="Gene3D" id="1.10.260.130">
    <property type="match status" value="1"/>
</dbReference>
<evidence type="ECO:0000313" key="3">
    <source>
        <dbReference type="EMBL" id="SNV20340.1"/>
    </source>
</evidence>
<dbReference type="KEGG" id="dco:SAMEA4475696_0981"/>
<protein>
    <submittedName>
        <fullName evidence="3">Secretory lipase</fullName>
    </submittedName>
</protein>
<dbReference type="GO" id="GO:0004806">
    <property type="term" value="F:triacylglycerol lipase activity"/>
    <property type="evidence" value="ECO:0007669"/>
    <property type="project" value="InterPro"/>
</dbReference>
<dbReference type="InterPro" id="IPR005152">
    <property type="entry name" value="Lipase_secreted"/>
</dbReference>
<dbReference type="EMBL" id="LT906453">
    <property type="protein sequence ID" value="SNV20340.1"/>
    <property type="molecule type" value="Genomic_DNA"/>
</dbReference>
<gene>
    <name evidence="3" type="ORF">SAMEA4475696_00981</name>
</gene>
<dbReference type="STRING" id="1121387.GCA_000429885_01106"/>
<dbReference type="PANTHER" id="PTHR34853:SF1">
    <property type="entry name" value="LIPASE 5"/>
    <property type="match status" value="1"/>
</dbReference>
<dbReference type="InterPro" id="IPR029058">
    <property type="entry name" value="AB_hydrolase_fold"/>
</dbReference>
<feature type="region of interest" description="Disordered" evidence="1">
    <location>
        <begin position="24"/>
        <end position="58"/>
    </location>
</feature>
<dbReference type="PANTHER" id="PTHR34853">
    <property type="match status" value="1"/>
</dbReference>
<organism evidence="3 4">
    <name type="scientific">Dermatophilus congolensis</name>
    <dbReference type="NCBI Taxonomy" id="1863"/>
    <lineage>
        <taxon>Bacteria</taxon>
        <taxon>Bacillati</taxon>
        <taxon>Actinomycetota</taxon>
        <taxon>Actinomycetes</taxon>
        <taxon>Micrococcales</taxon>
        <taxon>Dermatophilaceae</taxon>
        <taxon>Dermatophilus</taxon>
    </lineage>
</organism>
<dbReference type="GO" id="GO:0016042">
    <property type="term" value="P:lipid catabolic process"/>
    <property type="evidence" value="ECO:0007669"/>
    <property type="project" value="InterPro"/>
</dbReference>
<evidence type="ECO:0000256" key="1">
    <source>
        <dbReference type="SAM" id="MobiDB-lite"/>
    </source>
</evidence>
<dbReference type="AlphaFoldDB" id="A0A239VE09"/>
<name>A0A239VE09_9MICO</name>
<dbReference type="Proteomes" id="UP000242637">
    <property type="component" value="Chromosome 1"/>
</dbReference>
<dbReference type="Pfam" id="PF03583">
    <property type="entry name" value="LIP"/>
    <property type="match status" value="1"/>
</dbReference>
<dbReference type="SUPFAM" id="SSF53474">
    <property type="entry name" value="alpha/beta-Hydrolases"/>
    <property type="match status" value="1"/>
</dbReference>
<reference evidence="3 4" key="1">
    <citation type="submission" date="2017-06" db="EMBL/GenBank/DDBJ databases">
        <authorList>
            <consortium name="Pathogen Informatics"/>
        </authorList>
    </citation>
    <scope>NUCLEOTIDE SEQUENCE [LARGE SCALE GENOMIC DNA]</scope>
    <source>
        <strain evidence="3 4">NCTC13039</strain>
    </source>
</reference>
<sequence>MPAVRKLACTLLATTLVVAHANASSANEHDIPGTAGAKTVTGATEPPRPAFYEPPASITGKPGSVIRSEAADTVADPLKVHDKNFTHRRVMYTTKDRQGHPIAATGLVIVPKARWIGPGKKRPLIVHAPGTQGTGDRCVASRQFQKFSQYEILFMKDLLLRGYAIAVPDYQGLGTPGTHTYMVRGAQAHAVLDMARAARSMDLPGIDGSTPIGLNGYSQGGGAVAAAAELAPEYAPELDIKGVAAGAVPANLAAVAEKIDGGPYAAFGLYSALGLFSSYHLDPKKYVNDKGIDLLKKAENHCTLELKTFKNLDTAKYTQTGKKLTSFFDTAPLKDVIEDNRIGRRTPKAPVLITHARGDDVIPYAVGKQLAKDWCSRGGDVQFRTHLDGMHALGAFPHAAAAQLWFEGRFAGKTNQRSNCSSLK</sequence>
<evidence type="ECO:0000256" key="2">
    <source>
        <dbReference type="SAM" id="SignalP"/>
    </source>
</evidence>
<keyword evidence="4" id="KW-1185">Reference proteome</keyword>
<dbReference type="Gene3D" id="3.40.50.1820">
    <property type="entry name" value="alpha/beta hydrolase"/>
    <property type="match status" value="1"/>
</dbReference>
<proteinExistence type="predicted"/>
<evidence type="ECO:0000313" key="4">
    <source>
        <dbReference type="Proteomes" id="UP000242637"/>
    </source>
</evidence>
<dbReference type="OrthoDB" id="9798122at2"/>
<dbReference type="PIRSF" id="PIRSF029171">
    <property type="entry name" value="Esterase_LipA"/>
    <property type="match status" value="1"/>
</dbReference>
<dbReference type="GeneID" id="63459224"/>
<keyword evidence="2" id="KW-0732">Signal</keyword>
<feature type="signal peptide" evidence="2">
    <location>
        <begin position="1"/>
        <end position="21"/>
    </location>
</feature>
<dbReference type="RefSeq" id="WP_028327073.1">
    <property type="nucleotide sequence ID" value="NZ_LT906453.1"/>
</dbReference>